<dbReference type="EMBL" id="UINC01077713">
    <property type="protein sequence ID" value="SVC18086.1"/>
    <property type="molecule type" value="Genomic_DNA"/>
</dbReference>
<proteinExistence type="predicted"/>
<evidence type="ECO:0000313" key="1">
    <source>
        <dbReference type="EMBL" id="SVC18086.1"/>
    </source>
</evidence>
<protein>
    <recommendedName>
        <fullName evidence="2">Curli production assembly/transport component CsgG</fullName>
    </recommendedName>
</protein>
<dbReference type="AlphaFoldDB" id="A0A382K255"/>
<evidence type="ECO:0008006" key="2">
    <source>
        <dbReference type="Google" id="ProtNLM"/>
    </source>
</evidence>
<name>A0A382K255_9ZZZZ</name>
<reference evidence="1" key="1">
    <citation type="submission" date="2018-05" db="EMBL/GenBank/DDBJ databases">
        <authorList>
            <person name="Lanie J.A."/>
            <person name="Ng W.-L."/>
            <person name="Kazmierczak K.M."/>
            <person name="Andrzejewski T.M."/>
            <person name="Davidsen T.M."/>
            <person name="Wayne K.J."/>
            <person name="Tettelin H."/>
            <person name="Glass J.I."/>
            <person name="Rusch D."/>
            <person name="Podicherti R."/>
            <person name="Tsui H.-C.T."/>
            <person name="Winkler M.E."/>
        </authorList>
    </citation>
    <scope>NUCLEOTIDE SEQUENCE</scope>
</reference>
<accession>A0A382K255</accession>
<sequence length="201" mass="22196">MPFIIRGFICFCLILITTLGFGGGKRVVVLAFEDHSRFDSPTGCGCIPTGGVLGKIFGGTKRRTDWDLSSGFRILLNRKLAQTQVYEPITQDEIMDGMAKLRISRKSVMSSAKSRDKLLKELNAEVIIIGDVRKFNQERVRANASRSLIEGSTGSAGRNMHNMPLGYMTGYQMVGYLYSTVVNLNADFFGIGGRKIATRKV</sequence>
<feature type="non-terminal residue" evidence="1">
    <location>
        <position position="201"/>
    </location>
</feature>
<organism evidence="1">
    <name type="scientific">marine metagenome</name>
    <dbReference type="NCBI Taxonomy" id="408172"/>
    <lineage>
        <taxon>unclassified sequences</taxon>
        <taxon>metagenomes</taxon>
        <taxon>ecological metagenomes</taxon>
    </lineage>
</organism>
<gene>
    <name evidence="1" type="ORF">METZ01_LOCUS270940</name>
</gene>